<keyword evidence="8" id="KW-0539">Nucleus</keyword>
<dbReference type="SMART" id="SM00414">
    <property type="entry name" value="H2A"/>
    <property type="match status" value="1"/>
</dbReference>
<dbReference type="OrthoDB" id="9421954at2759"/>
<evidence type="ECO:0000256" key="1">
    <source>
        <dbReference type="ARBA" id="ARBA00004123"/>
    </source>
</evidence>
<dbReference type="InterPro" id="IPR007125">
    <property type="entry name" value="H2A/H2B/H3"/>
</dbReference>
<dbReference type="EMBL" id="JAFDVH010000003">
    <property type="protein sequence ID" value="KAG7484678.1"/>
    <property type="molecule type" value="Genomic_DNA"/>
</dbReference>
<dbReference type="FunFam" id="1.10.20.10:FF:000013">
    <property type="entry name" value="Core histone macro-H2A"/>
    <property type="match status" value="1"/>
</dbReference>
<dbReference type="Gene3D" id="3.40.220.10">
    <property type="entry name" value="Leucine Aminopeptidase, subunit E, domain 1"/>
    <property type="match status" value="1"/>
</dbReference>
<dbReference type="AlphaFoldDB" id="A0A9D3QAL6"/>
<dbReference type="FunFam" id="3.40.220.10:FF:000002">
    <property type="entry name" value="Core histone macro-H2A"/>
    <property type="match status" value="1"/>
</dbReference>
<evidence type="ECO:0000256" key="3">
    <source>
        <dbReference type="ARBA" id="ARBA00022454"/>
    </source>
</evidence>
<dbReference type="Pfam" id="PF16211">
    <property type="entry name" value="Histone_H2A_C"/>
    <property type="match status" value="1"/>
</dbReference>
<keyword evidence="11" id="KW-0472">Membrane</keyword>
<dbReference type="Proteomes" id="UP001046870">
    <property type="component" value="Chromosome 3"/>
</dbReference>
<keyword evidence="9" id="KW-0544">Nucleosome core</keyword>
<feature type="region of interest" description="Disordered" evidence="10">
    <location>
        <begin position="358"/>
        <end position="417"/>
    </location>
</feature>
<sequence>MNEGHYHCVRGMDDILTMKLKMQDVYTDREEFTEGEDVSLFCAVSHVKDSTRLLWIDNQTLERFPNPDQQTAWKEARHVVKNITLSKTAWTCAVFQQDLLRALVPLYLNVTKRLHPTHESTTRELTDVTDETVTSRITDSTGHNQDYQGTEQTHVPSGNNYLYYSLTCVAGILLCIGVAGIVYWKSVLRGDEPTSMCDDDVTYAEVNFRQKKGRTSTISRSATYCCALFSDLQTGSSTMSSRGGKKKTTKTSRSTKAGVIFPVGRMLRYIKKGLPKYRIGVGAPVYMAAVLEYLTAEILELAGNAARDNKKGRVTPRHILLAIANDEELNQLLKGVTIAAGGVLPNIHPELLAKKRGSKGKLEAVITPPPAKKSKASPKKSAAKKAGGKKGGGKAKKKQGEVSKAASADSTTEGTPADGFTVLSTKSLFLGQKLNLIHSEISNLAGFDVEGVINPTNADIDLKDDLVVQADIATIDSDAVIHPTNSTFHTGGEVGSALEKKGGKEFGEAVQELRKKNGPLEVAGAALTSGFGLPAKFVIHCHSPGWGSDKCEELLDKTVKNCLALADEKKLKSVAFPSIGSGRNGFPKQTAAQLILKAISSYFVATMSSSIKTVYFVLFDSESIGIYVQEMAKLDAN</sequence>
<comment type="caution">
    <text evidence="14">The sequence shown here is derived from an EMBL/GenBank/DDBJ whole genome shotgun (WGS) entry which is preliminary data.</text>
</comment>
<dbReference type="PANTHER" id="PTHR23430">
    <property type="entry name" value="HISTONE H2A"/>
    <property type="match status" value="1"/>
</dbReference>
<evidence type="ECO:0000259" key="13">
    <source>
        <dbReference type="PROSITE" id="PS51154"/>
    </source>
</evidence>
<dbReference type="GO" id="GO:0003677">
    <property type="term" value="F:DNA binding"/>
    <property type="evidence" value="ECO:0007669"/>
    <property type="project" value="UniProtKB-KW"/>
</dbReference>
<dbReference type="InterPro" id="IPR043472">
    <property type="entry name" value="Macro_dom-like"/>
</dbReference>
<dbReference type="GO" id="GO:0046982">
    <property type="term" value="F:protein heterodimerization activity"/>
    <property type="evidence" value="ECO:0007669"/>
    <property type="project" value="InterPro"/>
</dbReference>
<dbReference type="CDD" id="cd02904">
    <property type="entry name" value="Macro_H2A-like"/>
    <property type="match status" value="1"/>
</dbReference>
<feature type="transmembrane region" description="Helical" evidence="11">
    <location>
        <begin position="161"/>
        <end position="184"/>
    </location>
</feature>
<dbReference type="PROSITE" id="PS51154">
    <property type="entry name" value="MACRO"/>
    <property type="match status" value="1"/>
</dbReference>
<evidence type="ECO:0000256" key="7">
    <source>
        <dbReference type="ARBA" id="ARBA00023125"/>
    </source>
</evidence>
<evidence type="ECO:0008006" key="16">
    <source>
        <dbReference type="Google" id="ProtNLM"/>
    </source>
</evidence>
<evidence type="ECO:0000256" key="5">
    <source>
        <dbReference type="ARBA" id="ARBA00022843"/>
    </source>
</evidence>
<dbReference type="GO" id="GO:0030527">
    <property type="term" value="F:structural constituent of chromatin"/>
    <property type="evidence" value="ECO:0007669"/>
    <property type="project" value="InterPro"/>
</dbReference>
<dbReference type="Gene3D" id="1.10.20.10">
    <property type="entry name" value="Histone, subunit A"/>
    <property type="match status" value="1"/>
</dbReference>
<dbReference type="InterPro" id="IPR035796">
    <property type="entry name" value="Macro_H2A"/>
</dbReference>
<evidence type="ECO:0000256" key="8">
    <source>
        <dbReference type="ARBA" id="ARBA00023242"/>
    </source>
</evidence>
<gene>
    <name evidence="14" type="ORF">MATL_G00052660</name>
</gene>
<keyword evidence="3" id="KW-0158">Chromosome</keyword>
<evidence type="ECO:0000256" key="6">
    <source>
        <dbReference type="ARBA" id="ARBA00022853"/>
    </source>
</evidence>
<keyword evidence="11" id="KW-0812">Transmembrane</keyword>
<dbReference type="Pfam" id="PF00125">
    <property type="entry name" value="Histone"/>
    <property type="match status" value="1"/>
</dbReference>
<keyword evidence="7" id="KW-0238">DNA-binding</keyword>
<evidence type="ECO:0000256" key="9">
    <source>
        <dbReference type="ARBA" id="ARBA00023269"/>
    </source>
</evidence>
<dbReference type="InterPro" id="IPR002119">
    <property type="entry name" value="Histone_H2A"/>
</dbReference>
<evidence type="ECO:0000256" key="11">
    <source>
        <dbReference type="SAM" id="Phobius"/>
    </source>
</evidence>
<dbReference type="InterPro" id="IPR007110">
    <property type="entry name" value="Ig-like_dom"/>
</dbReference>
<accession>A0A9D3QAL6</accession>
<feature type="compositionally biased region" description="Basic residues" evidence="10">
    <location>
        <begin position="372"/>
        <end position="397"/>
    </location>
</feature>
<feature type="domain" description="Macro" evidence="13">
    <location>
        <begin position="452"/>
        <end position="635"/>
    </location>
</feature>
<reference evidence="14" key="1">
    <citation type="submission" date="2021-01" db="EMBL/GenBank/DDBJ databases">
        <authorList>
            <person name="Zahm M."/>
            <person name="Roques C."/>
            <person name="Cabau C."/>
            <person name="Klopp C."/>
            <person name="Donnadieu C."/>
            <person name="Jouanno E."/>
            <person name="Lampietro C."/>
            <person name="Louis A."/>
            <person name="Herpin A."/>
            <person name="Echchiki A."/>
            <person name="Berthelot C."/>
            <person name="Parey E."/>
            <person name="Roest-Crollius H."/>
            <person name="Braasch I."/>
            <person name="Postlethwait J."/>
            <person name="Bobe J."/>
            <person name="Montfort J."/>
            <person name="Bouchez O."/>
            <person name="Begum T."/>
            <person name="Mejri S."/>
            <person name="Adams A."/>
            <person name="Chen W.-J."/>
            <person name="Guiguen Y."/>
        </authorList>
    </citation>
    <scope>NUCLEOTIDE SEQUENCE</scope>
    <source>
        <strain evidence="14">YG-15Mar2019-1</strain>
        <tissue evidence="14">Brain</tissue>
    </source>
</reference>
<evidence type="ECO:0000313" key="15">
    <source>
        <dbReference type="Proteomes" id="UP001046870"/>
    </source>
</evidence>
<dbReference type="GO" id="GO:0006325">
    <property type="term" value="P:chromatin organization"/>
    <property type="evidence" value="ECO:0007669"/>
    <property type="project" value="UniProtKB-KW"/>
</dbReference>
<dbReference type="CDD" id="cd00074">
    <property type="entry name" value="HFD_H2A"/>
    <property type="match status" value="1"/>
</dbReference>
<dbReference type="InterPro" id="IPR032454">
    <property type="entry name" value="Histone_H2A_C"/>
</dbReference>
<proteinExistence type="predicted"/>
<evidence type="ECO:0000256" key="10">
    <source>
        <dbReference type="SAM" id="MobiDB-lite"/>
    </source>
</evidence>
<evidence type="ECO:0000313" key="14">
    <source>
        <dbReference type="EMBL" id="KAG7484678.1"/>
    </source>
</evidence>
<keyword evidence="5" id="KW-0832">Ubl conjugation</keyword>
<name>A0A9D3QAL6_MEGAT</name>
<comment type="subcellular location">
    <subcellularLocation>
        <location evidence="2">Chromosome</location>
    </subcellularLocation>
    <subcellularLocation>
        <location evidence="1">Nucleus</location>
    </subcellularLocation>
</comment>
<keyword evidence="15" id="KW-1185">Reference proteome</keyword>
<dbReference type="Pfam" id="PF01661">
    <property type="entry name" value="Macro"/>
    <property type="match status" value="1"/>
</dbReference>
<keyword evidence="6" id="KW-0156">Chromatin regulator</keyword>
<dbReference type="SUPFAM" id="SSF52949">
    <property type="entry name" value="Macro domain-like"/>
    <property type="match status" value="1"/>
</dbReference>
<dbReference type="InterPro" id="IPR009072">
    <property type="entry name" value="Histone-fold"/>
</dbReference>
<dbReference type="SMART" id="SM00506">
    <property type="entry name" value="A1pp"/>
    <property type="match status" value="1"/>
</dbReference>
<dbReference type="GO" id="GO:0005634">
    <property type="term" value="C:nucleus"/>
    <property type="evidence" value="ECO:0007669"/>
    <property type="project" value="UniProtKB-SubCell"/>
</dbReference>
<dbReference type="PROSITE" id="PS50835">
    <property type="entry name" value="IG_LIKE"/>
    <property type="match status" value="1"/>
</dbReference>
<dbReference type="SUPFAM" id="SSF47113">
    <property type="entry name" value="Histone-fold"/>
    <property type="match status" value="1"/>
</dbReference>
<feature type="domain" description="Ig-like" evidence="12">
    <location>
        <begin position="34"/>
        <end position="94"/>
    </location>
</feature>
<dbReference type="PRINTS" id="PR00620">
    <property type="entry name" value="HISTONEH2A"/>
</dbReference>
<keyword evidence="11" id="KW-1133">Transmembrane helix</keyword>
<evidence type="ECO:0000259" key="12">
    <source>
        <dbReference type="PROSITE" id="PS50835"/>
    </source>
</evidence>
<organism evidence="14 15">
    <name type="scientific">Megalops atlanticus</name>
    <name type="common">Tarpon</name>
    <name type="synonym">Clupea gigantea</name>
    <dbReference type="NCBI Taxonomy" id="7932"/>
    <lineage>
        <taxon>Eukaryota</taxon>
        <taxon>Metazoa</taxon>
        <taxon>Chordata</taxon>
        <taxon>Craniata</taxon>
        <taxon>Vertebrata</taxon>
        <taxon>Euteleostomi</taxon>
        <taxon>Actinopterygii</taxon>
        <taxon>Neopterygii</taxon>
        <taxon>Teleostei</taxon>
        <taxon>Elopiformes</taxon>
        <taxon>Megalopidae</taxon>
        <taxon>Megalops</taxon>
    </lineage>
</organism>
<keyword evidence="4" id="KW-1017">Isopeptide bond</keyword>
<evidence type="ECO:0000256" key="4">
    <source>
        <dbReference type="ARBA" id="ARBA00022499"/>
    </source>
</evidence>
<evidence type="ECO:0000256" key="2">
    <source>
        <dbReference type="ARBA" id="ARBA00004286"/>
    </source>
</evidence>
<dbReference type="InterPro" id="IPR002589">
    <property type="entry name" value="Macro_dom"/>
</dbReference>
<dbReference type="GO" id="GO:0000786">
    <property type="term" value="C:nucleosome"/>
    <property type="evidence" value="ECO:0007669"/>
    <property type="project" value="UniProtKB-KW"/>
</dbReference>
<protein>
    <recommendedName>
        <fullName evidence="16">Macro domain-containing protein</fullName>
    </recommendedName>
</protein>